<dbReference type="SMART" id="SM00312">
    <property type="entry name" value="PX"/>
    <property type="match status" value="1"/>
</dbReference>
<evidence type="ECO:0000256" key="5">
    <source>
        <dbReference type="ARBA" id="ARBA00022448"/>
    </source>
</evidence>
<evidence type="ECO:0000256" key="9">
    <source>
        <dbReference type="ARBA" id="ARBA00023034"/>
    </source>
</evidence>
<dbReference type="GO" id="GO:0045053">
    <property type="term" value="P:protein retention in Golgi apparatus"/>
    <property type="evidence" value="ECO:0007669"/>
    <property type="project" value="TreeGrafter"/>
</dbReference>
<dbReference type="SUPFAM" id="SSF103657">
    <property type="entry name" value="BAR/IMD domain-like"/>
    <property type="match status" value="1"/>
</dbReference>
<comment type="caution">
    <text evidence="13">The sequence shown here is derived from an EMBL/GenBank/DDBJ whole genome shotgun (WGS) entry which is preliminary data.</text>
</comment>
<dbReference type="GO" id="GO:0030904">
    <property type="term" value="C:retromer complex"/>
    <property type="evidence" value="ECO:0007669"/>
    <property type="project" value="UniProtKB-ARBA"/>
</dbReference>
<sequence>MSAGSSAIPPETGNPGMDSFDDLLAPSRSILEDNPFSDPFSKRSSSPDPWANPYSNHDDSDIYASPFSSNQIDSTPTSPVIQTRSRSSTTTEQVEETENKQSVSAPALASSDPLDSAQIADDDEDDGKDIKAPSSSTPRTPGFRESVGHPEPTTFSEIATIRPDVPEELEPTIPASSSTSTAPTEKADNTGALTNEAERRSTSPTHTITPPSISKIDTAGPPSTSSPAAWSPLDQQNTNNVTRSFSNLSLGAEPINGGGWTSGDQEQESWANEQPIVSRIPSEDDSDDDKPIGQTMNKRLSQQSASGAPMQKQNSSNRTDLRPVFVISVDDPQKVGDPIRSFTMYTVHTRTTSPLFQKSAFSVLRRYSDFLWLYETLSNNNPGVVVPPVPEKNPFGRFDDQFVKQRRFALEKCIQKIANHPVLMKDPDLKLFLESDTFSLDIKHRKAEIANERGGLMASIGQTIAGPRFHESDEWFDRQKAYLDSLESQLRGLVRAIDLVAKQRAEQSTAIIEFANTLNELSSADVGKQLAQTLSGLAEVEKKAHDLQVTQSEQDMVTFMGTVDEYARLINSVRLAFTSRIRTYYSWKNAESDLQRTKQNHEKNRASGRIPSDRLGHSLSQIAEAERRAADAKHEYEQVSKLVKSEVARFEQERIEDFKNSLHAFLEGMISRQKELIANWEVYQQMLLKRAGMSAGPHGPNQTEVTVADQ</sequence>
<dbReference type="PANTHER" id="PTHR10555:SF170">
    <property type="entry name" value="FI18122P1"/>
    <property type="match status" value="1"/>
</dbReference>
<feature type="compositionally biased region" description="Low complexity" evidence="11">
    <location>
        <begin position="82"/>
        <end position="92"/>
    </location>
</feature>
<dbReference type="PANTHER" id="PTHR10555">
    <property type="entry name" value="SORTING NEXIN"/>
    <property type="match status" value="1"/>
</dbReference>
<keyword evidence="5" id="KW-0813">Transport</keyword>
<reference evidence="13 14" key="1">
    <citation type="submission" date="2015-12" db="EMBL/GenBank/DDBJ databases">
        <title>Draft genome sequence of Moniliophthora roreri, the causal agent of frosty pod rot of cacao.</title>
        <authorList>
            <person name="Aime M.C."/>
            <person name="Diaz-Valderrama J.R."/>
            <person name="Kijpornyongpan T."/>
            <person name="Phillips-Mora W."/>
        </authorList>
    </citation>
    <scope>NUCLEOTIDE SEQUENCE [LARGE SCALE GENOMIC DNA]</scope>
    <source>
        <strain evidence="13 14">MCA 2952</strain>
    </source>
</reference>
<dbReference type="FunFam" id="3.30.1520.10:FF:000013">
    <property type="entry name" value="Putative Sorting nexin 3"/>
    <property type="match status" value="1"/>
</dbReference>
<name>A0A0W0FZ50_MONRR</name>
<dbReference type="InterPro" id="IPR036871">
    <property type="entry name" value="PX_dom_sf"/>
</dbReference>
<feature type="compositionally biased region" description="Polar residues" evidence="11">
    <location>
        <begin position="233"/>
        <end position="249"/>
    </location>
</feature>
<dbReference type="GO" id="GO:0005794">
    <property type="term" value="C:Golgi apparatus"/>
    <property type="evidence" value="ECO:0007669"/>
    <property type="project" value="UniProtKB-SubCell"/>
</dbReference>
<dbReference type="Proteomes" id="UP000054988">
    <property type="component" value="Unassembled WGS sequence"/>
</dbReference>
<feature type="compositionally biased region" description="Low complexity" evidence="11">
    <location>
        <begin position="202"/>
        <end position="232"/>
    </location>
</feature>
<dbReference type="AlphaFoldDB" id="A0A0W0FZ50"/>
<feature type="compositionally biased region" description="Polar residues" evidence="11">
    <location>
        <begin position="66"/>
        <end position="81"/>
    </location>
</feature>
<dbReference type="GO" id="GO:0015031">
    <property type="term" value="P:protein transport"/>
    <property type="evidence" value="ECO:0007669"/>
    <property type="project" value="UniProtKB-KW"/>
</dbReference>
<comment type="similarity">
    <text evidence="4">Belongs to the sorting nexin family.</text>
</comment>
<evidence type="ECO:0000256" key="10">
    <source>
        <dbReference type="ARBA" id="ARBA00023136"/>
    </source>
</evidence>
<dbReference type="Pfam" id="PF09325">
    <property type="entry name" value="Vps5"/>
    <property type="match status" value="1"/>
</dbReference>
<gene>
    <name evidence="13" type="ORF">WG66_5750</name>
</gene>
<feature type="compositionally biased region" description="Low complexity" evidence="11">
    <location>
        <begin position="171"/>
        <end position="184"/>
    </location>
</feature>
<dbReference type="EMBL" id="LATX01001438">
    <property type="protein sequence ID" value="KTB41601.1"/>
    <property type="molecule type" value="Genomic_DNA"/>
</dbReference>
<dbReference type="InterPro" id="IPR027267">
    <property type="entry name" value="AH/BAR_dom_sf"/>
</dbReference>
<dbReference type="GO" id="GO:0042147">
    <property type="term" value="P:retrograde transport, endosome to Golgi"/>
    <property type="evidence" value="ECO:0007669"/>
    <property type="project" value="TreeGrafter"/>
</dbReference>
<evidence type="ECO:0000256" key="6">
    <source>
        <dbReference type="ARBA" id="ARBA00022490"/>
    </source>
</evidence>
<dbReference type="InterPro" id="IPR001683">
    <property type="entry name" value="PX_dom"/>
</dbReference>
<evidence type="ECO:0000256" key="2">
    <source>
        <dbReference type="ARBA" id="ARBA00004496"/>
    </source>
</evidence>
<keyword evidence="9" id="KW-0333">Golgi apparatus</keyword>
<proteinExistence type="inferred from homology"/>
<evidence type="ECO:0000256" key="4">
    <source>
        <dbReference type="ARBA" id="ARBA00010883"/>
    </source>
</evidence>
<evidence type="ECO:0000256" key="8">
    <source>
        <dbReference type="ARBA" id="ARBA00022927"/>
    </source>
</evidence>
<evidence type="ECO:0000256" key="11">
    <source>
        <dbReference type="SAM" id="MobiDB-lite"/>
    </source>
</evidence>
<dbReference type="CDD" id="cd07627">
    <property type="entry name" value="BAR_Vps5p"/>
    <property type="match status" value="1"/>
</dbReference>
<dbReference type="InterPro" id="IPR015404">
    <property type="entry name" value="Vps5_C"/>
</dbReference>
<keyword evidence="8" id="KW-0653">Protein transport</keyword>
<comment type="subcellular location">
    <subcellularLocation>
        <location evidence="2">Cytoplasm</location>
    </subcellularLocation>
    <subcellularLocation>
        <location evidence="3">Golgi apparatus</location>
    </subcellularLocation>
    <subcellularLocation>
        <location evidence="1">Membrane</location>
        <topology evidence="1">Peripheral membrane protein</topology>
        <orientation evidence="1">Cytoplasmic side</orientation>
    </subcellularLocation>
</comment>
<keyword evidence="10" id="KW-0472">Membrane</keyword>
<evidence type="ECO:0000256" key="1">
    <source>
        <dbReference type="ARBA" id="ARBA00004287"/>
    </source>
</evidence>
<evidence type="ECO:0000313" key="13">
    <source>
        <dbReference type="EMBL" id="KTB41601.1"/>
    </source>
</evidence>
<dbReference type="GO" id="GO:0005829">
    <property type="term" value="C:cytosol"/>
    <property type="evidence" value="ECO:0007669"/>
    <property type="project" value="GOC"/>
</dbReference>
<dbReference type="Pfam" id="PF00787">
    <property type="entry name" value="PX"/>
    <property type="match status" value="1"/>
</dbReference>
<keyword evidence="6" id="KW-0963">Cytoplasm</keyword>
<feature type="region of interest" description="Disordered" evidence="11">
    <location>
        <begin position="1"/>
        <end position="321"/>
    </location>
</feature>
<dbReference type="GO" id="GO:0035091">
    <property type="term" value="F:phosphatidylinositol binding"/>
    <property type="evidence" value="ECO:0007669"/>
    <property type="project" value="InterPro"/>
</dbReference>
<dbReference type="GO" id="GO:0005768">
    <property type="term" value="C:endosome"/>
    <property type="evidence" value="ECO:0007669"/>
    <property type="project" value="TreeGrafter"/>
</dbReference>
<dbReference type="eggNOG" id="KOG2273">
    <property type="taxonomic scope" value="Eukaryota"/>
</dbReference>
<dbReference type="SUPFAM" id="SSF64268">
    <property type="entry name" value="PX domain"/>
    <property type="match status" value="1"/>
</dbReference>
<organism evidence="13 14">
    <name type="scientific">Moniliophthora roreri</name>
    <name type="common">Frosty pod rot fungus</name>
    <name type="synonym">Monilia roreri</name>
    <dbReference type="NCBI Taxonomy" id="221103"/>
    <lineage>
        <taxon>Eukaryota</taxon>
        <taxon>Fungi</taxon>
        <taxon>Dikarya</taxon>
        <taxon>Basidiomycota</taxon>
        <taxon>Agaricomycotina</taxon>
        <taxon>Agaricomycetes</taxon>
        <taxon>Agaricomycetidae</taxon>
        <taxon>Agaricales</taxon>
        <taxon>Marasmiineae</taxon>
        <taxon>Marasmiaceae</taxon>
        <taxon>Moniliophthora</taxon>
    </lineage>
</organism>
<dbReference type="FunFam" id="1.20.1270.60:FF:000022">
    <property type="entry name" value="Sorting nexin 3 protein"/>
    <property type="match status" value="1"/>
</dbReference>
<dbReference type="Gene3D" id="3.30.1520.10">
    <property type="entry name" value="Phox-like domain"/>
    <property type="match status" value="1"/>
</dbReference>
<evidence type="ECO:0000256" key="7">
    <source>
        <dbReference type="ARBA" id="ARBA00022553"/>
    </source>
</evidence>
<protein>
    <recommendedName>
        <fullName evidence="12">PX domain-containing protein</fullName>
    </recommendedName>
</protein>
<accession>A0A0W0FZ50</accession>
<feature type="domain" description="PX" evidence="12">
    <location>
        <begin position="323"/>
        <end position="440"/>
    </location>
</feature>
<feature type="region of interest" description="Disordered" evidence="11">
    <location>
        <begin position="594"/>
        <end position="614"/>
    </location>
</feature>
<dbReference type="InterPro" id="IPR035803">
    <property type="entry name" value="BAR_Vps5"/>
</dbReference>
<feature type="compositionally biased region" description="Polar residues" evidence="11">
    <location>
        <begin position="262"/>
        <end position="272"/>
    </location>
</feature>
<keyword evidence="7" id="KW-0597">Phosphoprotein</keyword>
<dbReference type="PROSITE" id="PS50195">
    <property type="entry name" value="PX"/>
    <property type="match status" value="1"/>
</dbReference>
<evidence type="ECO:0000256" key="3">
    <source>
        <dbReference type="ARBA" id="ARBA00004555"/>
    </source>
</evidence>
<evidence type="ECO:0000313" key="14">
    <source>
        <dbReference type="Proteomes" id="UP000054988"/>
    </source>
</evidence>
<dbReference type="Gene3D" id="1.20.1270.60">
    <property type="entry name" value="Arfaptin homology (AH) domain/BAR domain"/>
    <property type="match status" value="1"/>
</dbReference>
<evidence type="ECO:0000259" key="12">
    <source>
        <dbReference type="PROSITE" id="PS50195"/>
    </source>
</evidence>
<feature type="compositionally biased region" description="Polar residues" evidence="11">
    <location>
        <begin position="294"/>
        <end position="318"/>
    </location>
</feature>